<dbReference type="PROSITE" id="PS50262">
    <property type="entry name" value="G_PROTEIN_RECEP_F1_2"/>
    <property type="match status" value="1"/>
</dbReference>
<reference evidence="11 12" key="1">
    <citation type="journal article" date="2017" name="Nat. Ecol. Evol.">
        <title>Scallop genome provides insights into evolution of bilaterian karyotype and development.</title>
        <authorList>
            <person name="Wang S."/>
            <person name="Zhang J."/>
            <person name="Jiao W."/>
            <person name="Li J."/>
            <person name="Xun X."/>
            <person name="Sun Y."/>
            <person name="Guo X."/>
            <person name="Huan P."/>
            <person name="Dong B."/>
            <person name="Zhang L."/>
            <person name="Hu X."/>
            <person name="Sun X."/>
            <person name="Wang J."/>
            <person name="Zhao C."/>
            <person name="Wang Y."/>
            <person name="Wang D."/>
            <person name="Huang X."/>
            <person name="Wang R."/>
            <person name="Lv J."/>
            <person name="Li Y."/>
            <person name="Zhang Z."/>
            <person name="Liu B."/>
            <person name="Lu W."/>
            <person name="Hui Y."/>
            <person name="Liang J."/>
            <person name="Zhou Z."/>
            <person name="Hou R."/>
            <person name="Li X."/>
            <person name="Liu Y."/>
            <person name="Li H."/>
            <person name="Ning X."/>
            <person name="Lin Y."/>
            <person name="Zhao L."/>
            <person name="Xing Q."/>
            <person name="Dou J."/>
            <person name="Li Y."/>
            <person name="Mao J."/>
            <person name="Guo H."/>
            <person name="Dou H."/>
            <person name="Li T."/>
            <person name="Mu C."/>
            <person name="Jiang W."/>
            <person name="Fu Q."/>
            <person name="Fu X."/>
            <person name="Miao Y."/>
            <person name="Liu J."/>
            <person name="Yu Q."/>
            <person name="Li R."/>
            <person name="Liao H."/>
            <person name="Li X."/>
            <person name="Kong Y."/>
            <person name="Jiang Z."/>
            <person name="Chourrout D."/>
            <person name="Li R."/>
            <person name="Bao Z."/>
        </authorList>
    </citation>
    <scope>NUCLEOTIDE SEQUENCE [LARGE SCALE GENOMIC DNA]</scope>
    <source>
        <strain evidence="11 12">PY_sf001</strain>
    </source>
</reference>
<evidence type="ECO:0000313" key="12">
    <source>
        <dbReference type="Proteomes" id="UP000242188"/>
    </source>
</evidence>
<evidence type="ECO:0000256" key="2">
    <source>
        <dbReference type="ARBA" id="ARBA00022692"/>
    </source>
</evidence>
<evidence type="ECO:0000256" key="1">
    <source>
        <dbReference type="ARBA" id="ARBA00004141"/>
    </source>
</evidence>
<dbReference type="EMBL" id="NEDP02001728">
    <property type="protein sequence ID" value="OWF52588.1"/>
    <property type="molecule type" value="Genomic_DNA"/>
</dbReference>
<dbReference type="AlphaFoldDB" id="A0A210QV12"/>
<feature type="transmembrane region" description="Helical" evidence="9">
    <location>
        <begin position="116"/>
        <end position="135"/>
    </location>
</feature>
<dbReference type="Pfam" id="PF00001">
    <property type="entry name" value="7tm_1"/>
    <property type="match status" value="1"/>
</dbReference>
<dbReference type="PANTHER" id="PTHR24238:SF47">
    <property type="entry name" value="ECDYSTEROIDS_DOPAMINE RECEPTOR-RELATED"/>
    <property type="match status" value="1"/>
</dbReference>
<feature type="transmembrane region" description="Helical" evidence="9">
    <location>
        <begin position="77"/>
        <end position="104"/>
    </location>
</feature>
<keyword evidence="7" id="KW-0807">Transducer</keyword>
<keyword evidence="2 9" id="KW-0812">Transmembrane</keyword>
<dbReference type="Gene3D" id="1.20.1070.10">
    <property type="entry name" value="Rhodopsin 7-helix transmembrane proteins"/>
    <property type="match status" value="1"/>
</dbReference>
<dbReference type="GO" id="GO:0016020">
    <property type="term" value="C:membrane"/>
    <property type="evidence" value="ECO:0007669"/>
    <property type="project" value="UniProtKB-SubCell"/>
</dbReference>
<evidence type="ECO:0000256" key="8">
    <source>
        <dbReference type="SAM" id="MobiDB-lite"/>
    </source>
</evidence>
<evidence type="ECO:0000259" key="10">
    <source>
        <dbReference type="PROSITE" id="PS50262"/>
    </source>
</evidence>
<organism evidence="11 12">
    <name type="scientific">Mizuhopecten yessoensis</name>
    <name type="common">Japanese scallop</name>
    <name type="synonym">Patinopecten yessoensis</name>
    <dbReference type="NCBI Taxonomy" id="6573"/>
    <lineage>
        <taxon>Eukaryota</taxon>
        <taxon>Metazoa</taxon>
        <taxon>Spiralia</taxon>
        <taxon>Lophotrochozoa</taxon>
        <taxon>Mollusca</taxon>
        <taxon>Bivalvia</taxon>
        <taxon>Autobranchia</taxon>
        <taxon>Pteriomorphia</taxon>
        <taxon>Pectinida</taxon>
        <taxon>Pectinoidea</taxon>
        <taxon>Pectinidae</taxon>
        <taxon>Mizuhopecten</taxon>
    </lineage>
</organism>
<feature type="transmembrane region" description="Helical" evidence="9">
    <location>
        <begin position="40"/>
        <end position="65"/>
    </location>
</feature>
<comment type="caution">
    <text evidence="11">The sequence shown here is derived from an EMBL/GenBank/DDBJ whole genome shotgun (WGS) entry which is preliminary data.</text>
</comment>
<dbReference type="SUPFAM" id="SSF81321">
    <property type="entry name" value="Family A G protein-coupled receptor-like"/>
    <property type="match status" value="1"/>
</dbReference>
<feature type="domain" description="G-protein coupled receptors family 1 profile" evidence="10">
    <location>
        <begin position="56"/>
        <end position="328"/>
    </location>
</feature>
<dbReference type="GO" id="GO:0004930">
    <property type="term" value="F:G protein-coupled receptor activity"/>
    <property type="evidence" value="ECO:0007669"/>
    <property type="project" value="UniProtKB-KW"/>
</dbReference>
<evidence type="ECO:0000256" key="5">
    <source>
        <dbReference type="ARBA" id="ARBA00023136"/>
    </source>
</evidence>
<feature type="region of interest" description="Disordered" evidence="8">
    <location>
        <begin position="356"/>
        <end position="375"/>
    </location>
</feature>
<dbReference type="Proteomes" id="UP000242188">
    <property type="component" value="Unassembled WGS sequence"/>
</dbReference>
<keyword evidence="12" id="KW-1185">Reference proteome</keyword>
<keyword evidence="5 9" id="KW-0472">Membrane</keyword>
<feature type="transmembrane region" description="Helical" evidence="9">
    <location>
        <begin position="269"/>
        <end position="293"/>
    </location>
</feature>
<dbReference type="PANTHER" id="PTHR24238">
    <property type="entry name" value="G-PROTEIN COUPLED RECEPTOR"/>
    <property type="match status" value="1"/>
</dbReference>
<evidence type="ECO:0000256" key="3">
    <source>
        <dbReference type="ARBA" id="ARBA00022989"/>
    </source>
</evidence>
<feature type="transmembrane region" description="Helical" evidence="9">
    <location>
        <begin position="313"/>
        <end position="331"/>
    </location>
</feature>
<evidence type="ECO:0000256" key="7">
    <source>
        <dbReference type="ARBA" id="ARBA00023224"/>
    </source>
</evidence>
<gene>
    <name evidence="11" type="ORF">KP79_PYT04053</name>
</gene>
<evidence type="ECO:0000256" key="6">
    <source>
        <dbReference type="ARBA" id="ARBA00023170"/>
    </source>
</evidence>
<dbReference type="InterPro" id="IPR000276">
    <property type="entry name" value="GPCR_Rhodpsn"/>
</dbReference>
<evidence type="ECO:0000256" key="4">
    <source>
        <dbReference type="ARBA" id="ARBA00023040"/>
    </source>
</evidence>
<keyword evidence="4" id="KW-0297">G-protein coupled receptor</keyword>
<keyword evidence="3 9" id="KW-1133">Transmembrane helix</keyword>
<accession>A0A210QV12</accession>
<evidence type="ECO:0000256" key="9">
    <source>
        <dbReference type="SAM" id="Phobius"/>
    </source>
</evidence>
<proteinExistence type="predicted"/>
<feature type="transmembrane region" description="Helical" evidence="9">
    <location>
        <begin position="206"/>
        <end position="229"/>
    </location>
</feature>
<dbReference type="InterPro" id="IPR017452">
    <property type="entry name" value="GPCR_Rhodpsn_7TM"/>
</dbReference>
<sequence>MESNVTMLTVVACHKWLLDFSFDNNTNLEDVNDAFMTRNIGGIVLIGILTTFGILGNSLVLWIYLMRFRQSNYRTYIIWLSSLDMVNCIGVMPFYFIYLCFPLIMESKYACKIGRSGSYVITLSSALLLIVIAGDRYRKICTPNKKQLSGKQATKCCFIGLIMSVLLSWPTFVMFGKNAVEVGLNDLRGYRCLVADEYADSTYMKVFQVIMSTIALTVTITLTLMYSLIVKGLYRHRKYFINAQGSIKSREACPIPAEMLDRSTRKSTMTLLAVTLCFILSFLPHHVLAIAFFMNKTFECSLGFSGGAAYYTFVWMVFFNTAADPVIYGFSDKRFRYELKRMCKGIRRGQWSFKARRSERSMRSQRSPKSPHSAKSILGKRVHFSFE</sequence>
<protein>
    <submittedName>
        <fullName evidence="11">Orexin receptor type 2</fullName>
    </submittedName>
</protein>
<dbReference type="CDD" id="cd00637">
    <property type="entry name" value="7tm_classA_rhodopsin-like"/>
    <property type="match status" value="1"/>
</dbReference>
<evidence type="ECO:0000313" key="11">
    <source>
        <dbReference type="EMBL" id="OWF52588.1"/>
    </source>
</evidence>
<name>A0A210QV12_MIZYE</name>
<keyword evidence="6 11" id="KW-0675">Receptor</keyword>
<comment type="subcellular location">
    <subcellularLocation>
        <location evidence="1">Membrane</location>
        <topology evidence="1">Multi-pass membrane protein</topology>
    </subcellularLocation>
</comment>
<dbReference type="PRINTS" id="PR00237">
    <property type="entry name" value="GPCRRHODOPSN"/>
</dbReference>
<feature type="transmembrane region" description="Helical" evidence="9">
    <location>
        <begin position="156"/>
        <end position="175"/>
    </location>
</feature>
<dbReference type="OrthoDB" id="6088285at2759"/>